<feature type="chain" id="PRO_5046414904" evidence="1">
    <location>
        <begin position="32"/>
        <end position="97"/>
    </location>
</feature>
<evidence type="ECO:0000313" key="2">
    <source>
        <dbReference type="EMBL" id="GAA1693266.1"/>
    </source>
</evidence>
<accession>A0ABP4TTH4</accession>
<dbReference type="PROSITE" id="PS51318">
    <property type="entry name" value="TAT"/>
    <property type="match status" value="1"/>
</dbReference>
<reference evidence="3" key="1">
    <citation type="journal article" date="2019" name="Int. J. Syst. Evol. Microbiol.">
        <title>The Global Catalogue of Microorganisms (GCM) 10K type strain sequencing project: providing services to taxonomists for standard genome sequencing and annotation.</title>
        <authorList>
            <consortium name="The Broad Institute Genomics Platform"/>
            <consortium name="The Broad Institute Genome Sequencing Center for Infectious Disease"/>
            <person name="Wu L."/>
            <person name="Ma J."/>
        </authorList>
    </citation>
    <scope>NUCLEOTIDE SEQUENCE [LARGE SCALE GENOMIC DNA]</scope>
    <source>
        <strain evidence="3">JCM 16001</strain>
    </source>
</reference>
<dbReference type="EMBL" id="BAAAQF010000027">
    <property type="protein sequence ID" value="GAA1693266.1"/>
    <property type="molecule type" value="Genomic_DNA"/>
</dbReference>
<feature type="signal peptide" evidence="1">
    <location>
        <begin position="1"/>
        <end position="31"/>
    </location>
</feature>
<keyword evidence="3" id="KW-1185">Reference proteome</keyword>
<dbReference type="Proteomes" id="UP001499851">
    <property type="component" value="Unassembled WGS sequence"/>
</dbReference>
<dbReference type="InterPro" id="IPR006311">
    <property type="entry name" value="TAT_signal"/>
</dbReference>
<dbReference type="Gene3D" id="3.40.630.10">
    <property type="entry name" value="Zn peptidases"/>
    <property type="match status" value="1"/>
</dbReference>
<keyword evidence="1" id="KW-0732">Signal</keyword>
<evidence type="ECO:0000256" key="1">
    <source>
        <dbReference type="SAM" id="SignalP"/>
    </source>
</evidence>
<gene>
    <name evidence="2" type="ORF">GCM10009830_46340</name>
</gene>
<organism evidence="2 3">
    <name type="scientific">Glycomyces endophyticus</name>
    <dbReference type="NCBI Taxonomy" id="480996"/>
    <lineage>
        <taxon>Bacteria</taxon>
        <taxon>Bacillati</taxon>
        <taxon>Actinomycetota</taxon>
        <taxon>Actinomycetes</taxon>
        <taxon>Glycomycetales</taxon>
        <taxon>Glycomycetaceae</taxon>
        <taxon>Glycomyces</taxon>
    </lineage>
</organism>
<protein>
    <submittedName>
        <fullName evidence="2">Uncharacterized protein</fullName>
    </submittedName>
</protein>
<dbReference type="RefSeq" id="WP_344491895.1">
    <property type="nucleotide sequence ID" value="NZ_BAAAQF010000027.1"/>
</dbReference>
<evidence type="ECO:0000313" key="3">
    <source>
        <dbReference type="Proteomes" id="UP001499851"/>
    </source>
</evidence>
<name>A0ABP4TTH4_9ACTN</name>
<comment type="caution">
    <text evidence="2">The sequence shown here is derived from an EMBL/GenBank/DDBJ whole genome shotgun (WGS) entry which is preliminary data.</text>
</comment>
<proteinExistence type="predicted"/>
<sequence>MTPREKSLSRRVLLGSAAAVASAGVPAVVHAALPFSGEDFGLFMDGRTGTYTYLGVQAPGADIATAFPHFPGFAPDEAAIGHGVRAMSKWLMARAGR</sequence>
<dbReference type="SUPFAM" id="SSF53187">
    <property type="entry name" value="Zn-dependent exopeptidases"/>
    <property type="match status" value="1"/>
</dbReference>